<evidence type="ECO:0000313" key="1">
    <source>
        <dbReference type="EMBL" id="MET4636561.1"/>
    </source>
</evidence>
<keyword evidence="2" id="KW-1185">Reference proteome</keyword>
<dbReference type="EMBL" id="JBEPSM010000005">
    <property type="protein sequence ID" value="MET4636561.1"/>
    <property type="molecule type" value="Genomic_DNA"/>
</dbReference>
<reference evidence="1 2" key="1">
    <citation type="submission" date="2024-06" db="EMBL/GenBank/DDBJ databases">
        <title>Sorghum-associated microbial communities from plants grown in Nebraska, USA.</title>
        <authorList>
            <person name="Schachtman D."/>
        </authorList>
    </citation>
    <scope>NUCLEOTIDE SEQUENCE [LARGE SCALE GENOMIC DNA]</scope>
    <source>
        <strain evidence="1 2">3207</strain>
    </source>
</reference>
<name>A0ABV2R5J7_9HYPH</name>
<dbReference type="RefSeq" id="WP_354554249.1">
    <property type="nucleotide sequence ID" value="NZ_JBEPSM010000005.1"/>
</dbReference>
<organism evidence="1 2">
    <name type="scientific">Kaistia defluvii</name>
    <dbReference type="NCBI Taxonomy" id="410841"/>
    <lineage>
        <taxon>Bacteria</taxon>
        <taxon>Pseudomonadati</taxon>
        <taxon>Pseudomonadota</taxon>
        <taxon>Alphaproteobacteria</taxon>
        <taxon>Hyphomicrobiales</taxon>
        <taxon>Kaistiaceae</taxon>
        <taxon>Kaistia</taxon>
    </lineage>
</organism>
<comment type="caution">
    <text evidence="1">The sequence shown here is derived from an EMBL/GenBank/DDBJ whole genome shotgun (WGS) entry which is preliminary data.</text>
</comment>
<dbReference type="Proteomes" id="UP001549321">
    <property type="component" value="Unassembled WGS sequence"/>
</dbReference>
<protein>
    <submittedName>
        <fullName evidence="1">Uncharacterized protein</fullName>
    </submittedName>
</protein>
<proteinExistence type="predicted"/>
<evidence type="ECO:0000313" key="2">
    <source>
        <dbReference type="Proteomes" id="UP001549321"/>
    </source>
</evidence>
<accession>A0ABV2R5J7</accession>
<sequence>MNTPNQDVRAQVMNEIMTTVRLAEESGLDGYAEARRVYPAVPTGVISEAWARFDLARDEAWWLQAERTIEGEIIQRAIAAKPEGGEA</sequence>
<gene>
    <name evidence="1" type="ORF">ABIE08_004524</name>
</gene>